<dbReference type="InterPro" id="IPR005335">
    <property type="entry name" value="Terminase_ssu"/>
</dbReference>
<dbReference type="Pfam" id="PF03592">
    <property type="entry name" value="Terminase_2"/>
    <property type="match status" value="1"/>
</dbReference>
<organism evidence="3">
    <name type="scientific">marine sediment metagenome</name>
    <dbReference type="NCBI Taxonomy" id="412755"/>
    <lineage>
        <taxon>unclassified sequences</taxon>
        <taxon>metagenomes</taxon>
        <taxon>ecological metagenomes</taxon>
    </lineage>
</organism>
<dbReference type="PANTHER" id="PTHR41328">
    <property type="entry name" value="TERMINASE SMALL SUBUNIT-RELATED"/>
    <property type="match status" value="1"/>
</dbReference>
<evidence type="ECO:0000313" key="3">
    <source>
        <dbReference type="EMBL" id="KKL07731.1"/>
    </source>
</evidence>
<proteinExistence type="predicted"/>
<sequence length="186" mass="20363">MAAKVSIHLNPRRLRFVQEYLKEPNGAQAARLAGYAHGSAKVTAANLLTDPNVKLAIADGMGKAAEATGITVQRVLEELGVLAFSRIDDYLEFQPGGDAILDWSRVPEGAMRAVSEIVQEEYMDGKGDGARKVRRTKFKLHSKPTALEMLARHLRMFQAQPSDKDDAPPLTINALVNIVNGHAHRL</sequence>
<gene>
    <name evidence="3" type="ORF">LCGC14_2583080</name>
</gene>
<reference evidence="3" key="1">
    <citation type="journal article" date="2015" name="Nature">
        <title>Complex archaea that bridge the gap between prokaryotes and eukaryotes.</title>
        <authorList>
            <person name="Spang A."/>
            <person name="Saw J.H."/>
            <person name="Jorgensen S.L."/>
            <person name="Zaremba-Niedzwiedzka K."/>
            <person name="Martijn J."/>
            <person name="Lind A.E."/>
            <person name="van Eijk R."/>
            <person name="Schleper C."/>
            <person name="Guy L."/>
            <person name="Ettema T.J."/>
        </authorList>
    </citation>
    <scope>NUCLEOTIDE SEQUENCE</scope>
</reference>
<dbReference type="PANTHER" id="PTHR41328:SF2">
    <property type="entry name" value="TERMINASE SMALL SUBUNIT"/>
    <property type="match status" value="1"/>
</dbReference>
<evidence type="ECO:0000256" key="2">
    <source>
        <dbReference type="ARBA" id="ARBA00023219"/>
    </source>
</evidence>
<keyword evidence="2" id="KW-0231">Viral genome packaging</keyword>
<dbReference type="Gene3D" id="1.10.10.1400">
    <property type="entry name" value="Terminase, small subunit, N-terminal DNA-binding domain, HTH motif"/>
    <property type="match status" value="1"/>
</dbReference>
<evidence type="ECO:0008006" key="4">
    <source>
        <dbReference type="Google" id="ProtNLM"/>
    </source>
</evidence>
<keyword evidence="1" id="KW-1188">Viral release from host cell</keyword>
<protein>
    <recommendedName>
        <fullName evidence="4">Terminase small subunit</fullName>
    </recommendedName>
</protein>
<dbReference type="AlphaFoldDB" id="A0A0F9CQ04"/>
<dbReference type="EMBL" id="LAZR01043168">
    <property type="protein sequence ID" value="KKL07731.1"/>
    <property type="molecule type" value="Genomic_DNA"/>
</dbReference>
<dbReference type="InterPro" id="IPR038713">
    <property type="entry name" value="Terminase_Gp1_N_sf"/>
</dbReference>
<comment type="caution">
    <text evidence="3">The sequence shown here is derived from an EMBL/GenBank/DDBJ whole genome shotgun (WGS) entry which is preliminary data.</text>
</comment>
<evidence type="ECO:0000256" key="1">
    <source>
        <dbReference type="ARBA" id="ARBA00022612"/>
    </source>
</evidence>
<dbReference type="InterPro" id="IPR052404">
    <property type="entry name" value="SPP1-like_terminase"/>
</dbReference>
<accession>A0A0F9CQ04</accession>
<name>A0A0F9CQ04_9ZZZZ</name>
<dbReference type="GO" id="GO:0051276">
    <property type="term" value="P:chromosome organization"/>
    <property type="evidence" value="ECO:0007669"/>
    <property type="project" value="InterPro"/>
</dbReference>